<evidence type="ECO:0000256" key="1">
    <source>
        <dbReference type="ARBA" id="ARBA00022806"/>
    </source>
</evidence>
<dbReference type="GO" id="GO:0032042">
    <property type="term" value="P:mitochondrial DNA metabolic process"/>
    <property type="evidence" value="ECO:0007669"/>
    <property type="project" value="TreeGrafter"/>
</dbReference>
<protein>
    <submittedName>
        <fullName evidence="4">P-loop containing nucleoside triphosphate hydrolase protein</fullName>
    </submittedName>
</protein>
<evidence type="ECO:0000313" key="5">
    <source>
        <dbReference type="Proteomes" id="UP001164286"/>
    </source>
</evidence>
<evidence type="ECO:0000256" key="2">
    <source>
        <dbReference type="SAM" id="MobiDB-lite"/>
    </source>
</evidence>
<dbReference type="InterPro" id="IPR006935">
    <property type="entry name" value="Helicase/UvrB_N"/>
</dbReference>
<sequence>MFALPLARSVFRASHIARPTRPFRYFPIPPARPIFRRITSAAPQPIVLRPYQEEAMQACVDGLERGLTRFAVSSPTGSGKTTMFTRLISRLASAKSTPDGRGRKTLIITPSVELANQAEATARKMLGPEWSIEVEQGSRVATGQADVTIATYQTLSNLDRLQRFDPALFKLVIVVEAHHAAAQSYLRILHHFNRDVLFPAEDMDKPVPIVGFSATMGRSDQVALHPVFQEIVFHREAQDMIKEGRYHRVNCNGPDLGKGEPDDKGDHQMASLAKHMNTLLDRGRRPSPVTGKTDDLLAFVGDMPNLPSSAPRSGRPDNVPKSSCKPSKPASEAVVDEHYTMEWIWNLAKEPREEMANHVEMAGIASLDQSDPLRIGEADSSCPASTSPNHWVRCGKECYILQVDVLLGVLDRLVSALDLGDQHAVTVLGSDEASRLLRSAPWRRKPAAAHISERRLSRWGGIEGLRESITAFDTSGRRLPVRKVLMGHLESCACALEHAAREQARLDSKKAVNQRMRQRMSAARRPTWRA</sequence>
<feature type="region of interest" description="Disordered" evidence="2">
    <location>
        <begin position="507"/>
        <end position="530"/>
    </location>
</feature>
<dbReference type="RefSeq" id="XP_052942167.1">
    <property type="nucleotide sequence ID" value="XM_053091220.1"/>
</dbReference>
<comment type="caution">
    <text evidence="4">The sequence shown here is derived from an EMBL/GenBank/DDBJ whole genome shotgun (WGS) entry which is preliminary data.</text>
</comment>
<dbReference type="PANTHER" id="PTHR47396:SF1">
    <property type="entry name" value="ATP-DEPENDENT HELICASE IRC3-RELATED"/>
    <property type="match status" value="1"/>
</dbReference>
<feature type="compositionally biased region" description="Low complexity" evidence="2">
    <location>
        <begin position="320"/>
        <end position="329"/>
    </location>
</feature>
<dbReference type="SMART" id="SM00487">
    <property type="entry name" value="DEXDc"/>
    <property type="match status" value="1"/>
</dbReference>
<feature type="compositionally biased region" description="Low complexity" evidence="2">
    <location>
        <begin position="519"/>
        <end position="530"/>
    </location>
</feature>
<dbReference type="GO" id="GO:0016787">
    <property type="term" value="F:hydrolase activity"/>
    <property type="evidence" value="ECO:0007669"/>
    <property type="project" value="UniProtKB-KW"/>
</dbReference>
<dbReference type="PROSITE" id="PS51192">
    <property type="entry name" value="HELICASE_ATP_BIND_1"/>
    <property type="match status" value="1"/>
</dbReference>
<dbReference type="InterPro" id="IPR014001">
    <property type="entry name" value="Helicase_ATP-bd"/>
</dbReference>
<dbReference type="EMBL" id="JAKWFO010000014">
    <property type="protein sequence ID" value="KAI9632390.1"/>
    <property type="molecule type" value="Genomic_DNA"/>
</dbReference>
<dbReference type="GO" id="GO:0036121">
    <property type="term" value="F:double-stranded DNA helicase activity"/>
    <property type="evidence" value="ECO:0007669"/>
    <property type="project" value="TreeGrafter"/>
</dbReference>
<dbReference type="SUPFAM" id="SSF52540">
    <property type="entry name" value="P-loop containing nucleoside triphosphate hydrolases"/>
    <property type="match status" value="1"/>
</dbReference>
<dbReference type="GO" id="GO:0061749">
    <property type="term" value="F:forked DNA-dependent helicase activity"/>
    <property type="evidence" value="ECO:0007669"/>
    <property type="project" value="TreeGrafter"/>
</dbReference>
<dbReference type="Pfam" id="PF04851">
    <property type="entry name" value="ResIII"/>
    <property type="match status" value="1"/>
</dbReference>
<dbReference type="Proteomes" id="UP001164286">
    <property type="component" value="Unassembled WGS sequence"/>
</dbReference>
<keyword evidence="4" id="KW-0378">Hydrolase</keyword>
<organism evidence="4 5">
    <name type="scientific">Dioszegia hungarica</name>
    <dbReference type="NCBI Taxonomy" id="4972"/>
    <lineage>
        <taxon>Eukaryota</taxon>
        <taxon>Fungi</taxon>
        <taxon>Dikarya</taxon>
        <taxon>Basidiomycota</taxon>
        <taxon>Agaricomycotina</taxon>
        <taxon>Tremellomycetes</taxon>
        <taxon>Tremellales</taxon>
        <taxon>Bulleribasidiaceae</taxon>
        <taxon>Dioszegia</taxon>
    </lineage>
</organism>
<keyword evidence="1" id="KW-0347">Helicase</keyword>
<keyword evidence="5" id="KW-1185">Reference proteome</keyword>
<proteinExistence type="predicted"/>
<dbReference type="GO" id="GO:0005759">
    <property type="term" value="C:mitochondrial matrix"/>
    <property type="evidence" value="ECO:0007669"/>
    <property type="project" value="TreeGrafter"/>
</dbReference>
<feature type="region of interest" description="Disordered" evidence="2">
    <location>
        <begin position="301"/>
        <end position="333"/>
    </location>
</feature>
<dbReference type="Gene3D" id="3.40.50.300">
    <property type="entry name" value="P-loop containing nucleotide triphosphate hydrolases"/>
    <property type="match status" value="1"/>
</dbReference>
<name>A0AA38H252_9TREE</name>
<gene>
    <name evidence="4" type="ORF">MKK02DRAFT_40694</name>
</gene>
<dbReference type="GO" id="GO:0005524">
    <property type="term" value="F:ATP binding"/>
    <property type="evidence" value="ECO:0007669"/>
    <property type="project" value="InterPro"/>
</dbReference>
<dbReference type="PANTHER" id="PTHR47396">
    <property type="entry name" value="TYPE I RESTRICTION ENZYME ECOKI R PROTEIN"/>
    <property type="match status" value="1"/>
</dbReference>
<evidence type="ECO:0000259" key="3">
    <source>
        <dbReference type="PROSITE" id="PS51192"/>
    </source>
</evidence>
<dbReference type="GO" id="GO:0070125">
    <property type="term" value="P:mitochondrial translational elongation"/>
    <property type="evidence" value="ECO:0007669"/>
    <property type="project" value="TreeGrafter"/>
</dbReference>
<keyword evidence="1" id="KW-0547">Nucleotide-binding</keyword>
<dbReference type="GeneID" id="77730425"/>
<dbReference type="GO" id="GO:0000403">
    <property type="term" value="F:Y-form DNA binding"/>
    <property type="evidence" value="ECO:0007669"/>
    <property type="project" value="TreeGrafter"/>
</dbReference>
<feature type="domain" description="Helicase ATP-binding" evidence="3">
    <location>
        <begin position="61"/>
        <end position="234"/>
    </location>
</feature>
<keyword evidence="1" id="KW-0067">ATP-binding</keyword>
<dbReference type="InterPro" id="IPR027417">
    <property type="entry name" value="P-loop_NTPase"/>
</dbReference>
<accession>A0AA38H252</accession>
<dbReference type="InterPro" id="IPR050742">
    <property type="entry name" value="Helicase_Restrict-Modif_Enz"/>
</dbReference>
<reference evidence="4" key="1">
    <citation type="journal article" date="2022" name="G3 (Bethesda)">
        <title>High quality genome of the basidiomycete yeast Dioszegia hungarica PDD-24b-2 isolated from cloud water.</title>
        <authorList>
            <person name="Jarrige D."/>
            <person name="Haridas S."/>
            <person name="Bleykasten-Grosshans C."/>
            <person name="Joly M."/>
            <person name="Nadalig T."/>
            <person name="Sancelme M."/>
            <person name="Vuilleumier S."/>
            <person name="Grigoriev I.V."/>
            <person name="Amato P."/>
            <person name="Bringel F."/>
        </authorList>
    </citation>
    <scope>NUCLEOTIDE SEQUENCE</scope>
    <source>
        <strain evidence="4">PDD-24b-2</strain>
    </source>
</reference>
<dbReference type="AlphaFoldDB" id="A0AA38H252"/>
<evidence type="ECO:0000313" key="4">
    <source>
        <dbReference type="EMBL" id="KAI9632390.1"/>
    </source>
</evidence>